<protein>
    <submittedName>
        <fullName evidence="2">Uncharacterized protein</fullName>
    </submittedName>
</protein>
<dbReference type="HOGENOM" id="CLU_074583_0_0_6"/>
<dbReference type="eggNOG" id="ENOG502ZBV3">
    <property type="taxonomic scope" value="Bacteria"/>
</dbReference>
<accession>I3CDS8</accession>
<proteinExistence type="predicted"/>
<evidence type="ECO:0000313" key="2">
    <source>
        <dbReference type="EMBL" id="EIJ41771.1"/>
    </source>
</evidence>
<dbReference type="EMBL" id="JH600070">
    <property type="protein sequence ID" value="EIJ41771.1"/>
    <property type="molecule type" value="Genomic_DNA"/>
</dbReference>
<keyword evidence="1" id="KW-0812">Transmembrane</keyword>
<dbReference type="AlphaFoldDB" id="I3CDS8"/>
<dbReference type="Proteomes" id="UP000005744">
    <property type="component" value="Unassembled WGS sequence"/>
</dbReference>
<gene>
    <name evidence="2" type="ORF">BegalDRAFT_0863</name>
</gene>
<organism evidence="2 3">
    <name type="scientific">Beggiatoa alba B18LD</name>
    <dbReference type="NCBI Taxonomy" id="395493"/>
    <lineage>
        <taxon>Bacteria</taxon>
        <taxon>Pseudomonadati</taxon>
        <taxon>Pseudomonadota</taxon>
        <taxon>Gammaproteobacteria</taxon>
        <taxon>Thiotrichales</taxon>
        <taxon>Thiotrichaceae</taxon>
        <taxon>Beggiatoa</taxon>
    </lineage>
</organism>
<evidence type="ECO:0000256" key="1">
    <source>
        <dbReference type="SAM" id="Phobius"/>
    </source>
</evidence>
<dbReference type="RefSeq" id="WP_002684021.1">
    <property type="nucleotide sequence ID" value="NZ_JH600070.1"/>
</dbReference>
<feature type="transmembrane region" description="Helical" evidence="1">
    <location>
        <begin position="12"/>
        <end position="32"/>
    </location>
</feature>
<sequence length="279" mass="31721">MDMKVFPVKHYIYSLTLIFIAYLSACTSLTGAKDSNNNDKFQVQLSEQEALAIGYKIWQNESGAKVEGLTVWNAGEEFASLGIGHFIWAPKGKKPVFTEGFPLLLQFMQTKKIAIPQWLANTPYCPWESRETFNKAINSKEMLALRSFLHETLSTQVEFMAYRVEQSLPTLLASLPHEAQREKVKQQFYRVAQSANGIYALIDYVNFKGEGTSTTERYQGQGWGLLQVLENMSGDTKQPTAEFATAAIKVLTQRVKNAPVERNEQRWLAGWTNRVNTYR</sequence>
<evidence type="ECO:0000313" key="3">
    <source>
        <dbReference type="Proteomes" id="UP000005744"/>
    </source>
</evidence>
<name>I3CDS8_9GAMM</name>
<dbReference type="STRING" id="395493.BegalDRAFT_0863"/>
<keyword evidence="1" id="KW-0472">Membrane</keyword>
<keyword evidence="1" id="KW-1133">Transmembrane helix</keyword>
<keyword evidence="3" id="KW-1185">Reference proteome</keyword>
<reference evidence="2 3" key="1">
    <citation type="submission" date="2011-11" db="EMBL/GenBank/DDBJ databases">
        <title>Improved High-Quality Draft sequence of Beggiatoa alba B18lD.</title>
        <authorList>
            <consortium name="US DOE Joint Genome Institute"/>
            <person name="Lucas S."/>
            <person name="Han J."/>
            <person name="Lapidus A."/>
            <person name="Cheng J.-F."/>
            <person name="Goodwin L."/>
            <person name="Pitluck S."/>
            <person name="Peters L."/>
            <person name="Mikhailova N."/>
            <person name="Held B."/>
            <person name="Detter J.C."/>
            <person name="Han C."/>
            <person name="Tapia R."/>
            <person name="Land M."/>
            <person name="Hauser L."/>
            <person name="Kyrpides N."/>
            <person name="Ivanova N."/>
            <person name="Pagani I."/>
            <person name="Samuel K."/>
            <person name="Teske A."/>
            <person name="Mueller J."/>
            <person name="Woyke T."/>
        </authorList>
    </citation>
    <scope>NUCLEOTIDE SEQUENCE [LARGE SCALE GENOMIC DNA]</scope>
    <source>
        <strain evidence="2 3">B18LD</strain>
    </source>
</reference>